<comment type="caution">
    <text evidence="1">The sequence shown here is derived from an EMBL/GenBank/DDBJ whole genome shotgun (WGS) entry which is preliminary data.</text>
</comment>
<dbReference type="SUPFAM" id="SSF46565">
    <property type="entry name" value="Chaperone J-domain"/>
    <property type="match status" value="1"/>
</dbReference>
<dbReference type="RefSeq" id="WP_152578907.1">
    <property type="nucleotide sequence ID" value="NZ_JAATJI010000001.1"/>
</dbReference>
<dbReference type="AlphaFoldDB" id="A0A7C9GX51"/>
<gene>
    <name evidence="1" type="ORF">F3168_14330</name>
</gene>
<name>A0A7C9GX51_9SPHN</name>
<evidence type="ECO:0000313" key="1">
    <source>
        <dbReference type="EMBL" id="MQT18429.1"/>
    </source>
</evidence>
<sequence>MSIALLLAAALAWWLHKKGELVPNLLRLLGTGAAMRVAVKMLEGGKIVPALVAAAVAWGWWRYNRPADPAIAARHTLGVGENADAAIIQAAWRARMAAAHPDAGGSDAAAQAVTEARDLLLARLAK</sequence>
<evidence type="ECO:0000313" key="2">
    <source>
        <dbReference type="Proteomes" id="UP000481327"/>
    </source>
</evidence>
<proteinExistence type="predicted"/>
<dbReference type="Gene3D" id="1.10.287.110">
    <property type="entry name" value="DnaJ domain"/>
    <property type="match status" value="1"/>
</dbReference>
<dbReference type="InterPro" id="IPR036869">
    <property type="entry name" value="J_dom_sf"/>
</dbReference>
<reference evidence="1 2" key="1">
    <citation type="submission" date="2019-09" db="EMBL/GenBank/DDBJ databases">
        <title>Polymorphobacter sp. isolated from a lake in China.</title>
        <authorList>
            <person name="Liu Z."/>
        </authorList>
    </citation>
    <scope>NUCLEOTIDE SEQUENCE [LARGE SCALE GENOMIC DNA]</scope>
    <source>
        <strain evidence="1 2">D40P</strain>
    </source>
</reference>
<accession>A0A7C9GX51</accession>
<organism evidence="1 2">
    <name type="scientific">Sandarakinorhabdus fusca</name>
    <dbReference type="NCBI Taxonomy" id="1439888"/>
    <lineage>
        <taxon>Bacteria</taxon>
        <taxon>Pseudomonadati</taxon>
        <taxon>Pseudomonadota</taxon>
        <taxon>Alphaproteobacteria</taxon>
        <taxon>Sphingomonadales</taxon>
        <taxon>Sphingosinicellaceae</taxon>
        <taxon>Sandarakinorhabdus</taxon>
    </lineage>
</organism>
<dbReference type="Proteomes" id="UP000481327">
    <property type="component" value="Unassembled WGS sequence"/>
</dbReference>
<dbReference type="EMBL" id="WIOL01000007">
    <property type="protein sequence ID" value="MQT18429.1"/>
    <property type="molecule type" value="Genomic_DNA"/>
</dbReference>
<protein>
    <submittedName>
        <fullName evidence="1">Molecular chaperone DnaJ</fullName>
    </submittedName>
</protein>
<keyword evidence="2" id="KW-1185">Reference proteome</keyword>